<feature type="transmembrane region" description="Helical" evidence="2">
    <location>
        <begin position="41"/>
        <end position="60"/>
    </location>
</feature>
<reference evidence="3 4" key="1">
    <citation type="submission" date="2017-09" db="EMBL/GenBank/DDBJ databases">
        <authorList>
            <person name="Ehlers B."/>
            <person name="Leendertz F.H."/>
        </authorList>
    </citation>
    <scope>NUCLEOTIDE SEQUENCE [LARGE SCALE GENOMIC DNA]</scope>
    <source>
        <strain evidence="3 4">DSM 45537</strain>
    </source>
</reference>
<feature type="transmembrane region" description="Helical" evidence="2">
    <location>
        <begin position="66"/>
        <end position="86"/>
    </location>
</feature>
<evidence type="ECO:0000313" key="4">
    <source>
        <dbReference type="Proteomes" id="UP000219565"/>
    </source>
</evidence>
<accession>A0A285L0H9</accession>
<dbReference type="STRING" id="1379680.GCA_001612615_00089"/>
<dbReference type="EMBL" id="OBEG01000001">
    <property type="protein sequence ID" value="SNY77116.1"/>
    <property type="molecule type" value="Genomic_DNA"/>
</dbReference>
<name>A0A285L0H9_9NOCA</name>
<dbReference type="RefSeq" id="WP_174554759.1">
    <property type="nucleotide sequence ID" value="NZ_JAMTCU010000004.1"/>
</dbReference>
<gene>
    <name evidence="3" type="ORF">SAMN04244553_0921</name>
</gene>
<evidence type="ECO:0000256" key="2">
    <source>
        <dbReference type="SAM" id="Phobius"/>
    </source>
</evidence>
<dbReference type="AlphaFoldDB" id="A0A285L0H9"/>
<keyword evidence="4" id="KW-1185">Reference proteome</keyword>
<protein>
    <recommendedName>
        <fullName evidence="5">UsfY protein</fullName>
    </recommendedName>
</protein>
<keyword evidence="2" id="KW-0472">Membrane</keyword>
<sequence>MRAENNFRRDKKPEGVFPDHHRTTRTHAGEAIEDAKNWPGMVLVGVGIVLVALTLTAAGYGFEGWAIVAGIAAGVSIVVGAALVFAEHKRVQRKHGDSHYDDRGH</sequence>
<proteinExistence type="predicted"/>
<feature type="region of interest" description="Disordered" evidence="1">
    <location>
        <begin position="1"/>
        <end position="23"/>
    </location>
</feature>
<evidence type="ECO:0008006" key="5">
    <source>
        <dbReference type="Google" id="ProtNLM"/>
    </source>
</evidence>
<organism evidence="3 4">
    <name type="scientific">Nocardia amikacinitolerans</name>
    <dbReference type="NCBI Taxonomy" id="756689"/>
    <lineage>
        <taxon>Bacteria</taxon>
        <taxon>Bacillati</taxon>
        <taxon>Actinomycetota</taxon>
        <taxon>Actinomycetes</taxon>
        <taxon>Mycobacteriales</taxon>
        <taxon>Nocardiaceae</taxon>
        <taxon>Nocardia</taxon>
    </lineage>
</organism>
<evidence type="ECO:0000313" key="3">
    <source>
        <dbReference type="EMBL" id="SNY77116.1"/>
    </source>
</evidence>
<keyword evidence="2" id="KW-1133">Transmembrane helix</keyword>
<evidence type="ECO:0000256" key="1">
    <source>
        <dbReference type="SAM" id="MobiDB-lite"/>
    </source>
</evidence>
<keyword evidence="2" id="KW-0812">Transmembrane</keyword>
<dbReference type="Proteomes" id="UP000219565">
    <property type="component" value="Unassembled WGS sequence"/>
</dbReference>